<feature type="domain" description="MAM" evidence="8">
    <location>
        <begin position="408"/>
        <end position="508"/>
    </location>
</feature>
<keyword evidence="1 5" id="KW-0245">EGF-like domain</keyword>
<keyword evidence="4 5" id="KW-1015">Disulfide bond</keyword>
<dbReference type="InterPro" id="IPR013320">
    <property type="entry name" value="ConA-like_dom_sf"/>
</dbReference>
<dbReference type="GO" id="GO:0016020">
    <property type="term" value="C:membrane"/>
    <property type="evidence" value="ECO:0007669"/>
    <property type="project" value="InterPro"/>
</dbReference>
<accession>A0A6J8B9L0</accession>
<evidence type="ECO:0000256" key="3">
    <source>
        <dbReference type="ARBA" id="ARBA00022737"/>
    </source>
</evidence>
<feature type="domain" description="EGF-like" evidence="7">
    <location>
        <begin position="331"/>
        <end position="370"/>
    </location>
</feature>
<organism evidence="9 10">
    <name type="scientific">Mytilus coruscus</name>
    <name type="common">Sea mussel</name>
    <dbReference type="NCBI Taxonomy" id="42192"/>
    <lineage>
        <taxon>Eukaryota</taxon>
        <taxon>Metazoa</taxon>
        <taxon>Spiralia</taxon>
        <taxon>Lophotrochozoa</taxon>
        <taxon>Mollusca</taxon>
        <taxon>Bivalvia</taxon>
        <taxon>Autobranchia</taxon>
        <taxon>Pteriomorphia</taxon>
        <taxon>Mytilida</taxon>
        <taxon>Mytiloidea</taxon>
        <taxon>Mytilidae</taxon>
        <taxon>Mytilinae</taxon>
        <taxon>Mytilus</taxon>
    </lineage>
</organism>
<dbReference type="InterPro" id="IPR000998">
    <property type="entry name" value="MAM_dom"/>
</dbReference>
<dbReference type="PROSITE" id="PS01186">
    <property type="entry name" value="EGF_2"/>
    <property type="match status" value="2"/>
</dbReference>
<feature type="domain" description="EGF-like" evidence="7">
    <location>
        <begin position="255"/>
        <end position="293"/>
    </location>
</feature>
<evidence type="ECO:0000259" key="8">
    <source>
        <dbReference type="PROSITE" id="PS50060"/>
    </source>
</evidence>
<evidence type="ECO:0000256" key="6">
    <source>
        <dbReference type="SAM" id="Phobius"/>
    </source>
</evidence>
<feature type="disulfide bond" evidence="5">
    <location>
        <begin position="360"/>
        <end position="369"/>
    </location>
</feature>
<dbReference type="AlphaFoldDB" id="A0A6J8B9L0"/>
<dbReference type="InterPro" id="IPR000742">
    <property type="entry name" value="EGF"/>
</dbReference>
<dbReference type="OrthoDB" id="6141172at2759"/>
<dbReference type="PANTHER" id="PTHR24049">
    <property type="entry name" value="CRUMBS FAMILY MEMBER"/>
    <property type="match status" value="1"/>
</dbReference>
<comment type="caution">
    <text evidence="5">Lacks conserved residue(s) required for the propagation of feature annotation.</text>
</comment>
<feature type="disulfide bond" evidence="5">
    <location>
        <begin position="226"/>
        <end position="243"/>
    </location>
</feature>
<dbReference type="Gene3D" id="2.10.25.10">
    <property type="entry name" value="Laminin"/>
    <property type="match status" value="5"/>
</dbReference>
<dbReference type="PANTHER" id="PTHR24049:SF22">
    <property type="entry name" value="DROSOPHILA CRUMBS HOMOLOG"/>
    <property type="match status" value="1"/>
</dbReference>
<dbReference type="SMART" id="SM00181">
    <property type="entry name" value="EGF"/>
    <property type="match status" value="7"/>
</dbReference>
<feature type="disulfide bond" evidence="5">
    <location>
        <begin position="283"/>
        <end position="292"/>
    </location>
</feature>
<reference evidence="9 10" key="1">
    <citation type="submission" date="2020-06" db="EMBL/GenBank/DDBJ databases">
        <authorList>
            <person name="Li R."/>
            <person name="Bekaert M."/>
        </authorList>
    </citation>
    <scope>NUCLEOTIDE SEQUENCE [LARGE SCALE GENOMIC DNA]</scope>
    <source>
        <strain evidence="10">wild</strain>
    </source>
</reference>
<feature type="disulfide bond" evidence="5">
    <location>
        <begin position="207"/>
        <end position="216"/>
    </location>
</feature>
<dbReference type="Gene3D" id="2.60.120.200">
    <property type="match status" value="1"/>
</dbReference>
<feature type="disulfide bond" evidence="5">
    <location>
        <begin position="171"/>
        <end position="180"/>
    </location>
</feature>
<dbReference type="InterPro" id="IPR051022">
    <property type="entry name" value="Notch_Cell-Fate_Det"/>
</dbReference>
<feature type="domain" description="EGF-like" evidence="7">
    <location>
        <begin position="145"/>
        <end position="181"/>
    </location>
</feature>
<evidence type="ECO:0000256" key="4">
    <source>
        <dbReference type="ARBA" id="ARBA00023157"/>
    </source>
</evidence>
<keyword evidence="6" id="KW-1133">Transmembrane helix</keyword>
<dbReference type="EMBL" id="CACVKT020002857">
    <property type="protein sequence ID" value="CAC5380253.1"/>
    <property type="molecule type" value="Genomic_DNA"/>
</dbReference>
<evidence type="ECO:0000256" key="2">
    <source>
        <dbReference type="ARBA" id="ARBA00022729"/>
    </source>
</evidence>
<dbReference type="PROSITE" id="PS00022">
    <property type="entry name" value="EGF_1"/>
    <property type="match status" value="3"/>
</dbReference>
<sequence length="508" mass="55987">MAFNFKTKFFKKKYRKENDYVNTSITKNDSYTDVHLGEKSAHNYEVINVVGQDTNHTKTKQQIYTTSVDRQDAHKTNHTYENNKQLINRLHQKEIDGRESKQTGGPSAKKSSSKIVKIGIGILAVSWVGIASALVAVVIVMSQSTRSPCEGTGCLNNGTCIVSEENIVCKCIDGFSGKRCEITPCDKKTCEHGGTCYLKDSRSECACPNGFDGDNCTITPCTSSPCLNKRQCEYSVNAPYYKCKCSGGFSGDECKDTPCTINPCLNNGQCEYFIKDPYYKCNCLDGFSGVNCTVSPCDDKTCLNYGHCDYSINAPYHLCKCLNGSSGYMCEVTQCNTSNPCLNDGQCEYSLNYPYYECNCQTGSSGAECEVTPCSSSPCKNDSECIVNGSGYTCTCIKECTGDDYTDYKCDAENYLNQTCFLDQDVWSDDTDWIRWRDNTPSPFTGPSRAAEGSFYFYVESSGIPTSSKARFVSRPLKTGKITFEALTGNGSESDIAIDNITITSDLC</sequence>
<evidence type="ECO:0000313" key="10">
    <source>
        <dbReference type="Proteomes" id="UP000507470"/>
    </source>
</evidence>
<dbReference type="Proteomes" id="UP000507470">
    <property type="component" value="Unassembled WGS sequence"/>
</dbReference>
<dbReference type="SUPFAM" id="SSF57196">
    <property type="entry name" value="EGF/Laminin"/>
    <property type="match status" value="5"/>
</dbReference>
<protein>
    <submittedName>
        <fullName evidence="9">Uncharacterized protein</fullName>
    </submittedName>
</protein>
<feature type="disulfide bond" evidence="5">
    <location>
        <begin position="264"/>
        <end position="281"/>
    </location>
</feature>
<dbReference type="SUPFAM" id="SSF49899">
    <property type="entry name" value="Concanavalin A-like lectins/glucanases"/>
    <property type="match status" value="1"/>
</dbReference>
<proteinExistence type="predicted"/>
<keyword evidence="6" id="KW-0812">Transmembrane</keyword>
<dbReference type="PROSITE" id="PS50026">
    <property type="entry name" value="EGF_3"/>
    <property type="match status" value="5"/>
</dbReference>
<evidence type="ECO:0000313" key="9">
    <source>
        <dbReference type="EMBL" id="CAC5380253.1"/>
    </source>
</evidence>
<gene>
    <name evidence="9" type="ORF">MCOR_16227</name>
</gene>
<dbReference type="PROSITE" id="PS50060">
    <property type="entry name" value="MAM_2"/>
    <property type="match status" value="1"/>
</dbReference>
<evidence type="ECO:0000259" key="7">
    <source>
        <dbReference type="PROSITE" id="PS50026"/>
    </source>
</evidence>
<feature type="domain" description="EGF-like" evidence="7">
    <location>
        <begin position="182"/>
        <end position="217"/>
    </location>
</feature>
<evidence type="ECO:0000256" key="5">
    <source>
        <dbReference type="PROSITE-ProRule" id="PRU00076"/>
    </source>
</evidence>
<name>A0A6J8B9L0_MYTCO</name>
<feature type="domain" description="EGF-like" evidence="7">
    <location>
        <begin position="218"/>
        <end position="252"/>
    </location>
</feature>
<keyword evidence="6" id="KW-0472">Membrane</keyword>
<keyword evidence="2" id="KW-0732">Signal</keyword>
<feature type="transmembrane region" description="Helical" evidence="6">
    <location>
        <begin position="118"/>
        <end position="141"/>
    </location>
</feature>
<keyword evidence="10" id="KW-1185">Reference proteome</keyword>
<evidence type="ECO:0000256" key="1">
    <source>
        <dbReference type="ARBA" id="ARBA00022536"/>
    </source>
</evidence>
<feature type="disulfide bond" evidence="5">
    <location>
        <begin position="341"/>
        <end position="358"/>
    </location>
</feature>
<keyword evidence="3" id="KW-0677">Repeat</keyword>